<keyword evidence="3" id="KW-1185">Reference proteome</keyword>
<comment type="caution">
    <text evidence="2">The sequence shown here is derived from an EMBL/GenBank/DDBJ whole genome shotgun (WGS) entry which is preliminary data.</text>
</comment>
<dbReference type="Pfam" id="PF13585">
    <property type="entry name" value="CHU_C"/>
    <property type="match status" value="1"/>
</dbReference>
<feature type="chain" id="PRO_5045264146" evidence="1">
    <location>
        <begin position="27"/>
        <end position="872"/>
    </location>
</feature>
<evidence type="ECO:0000256" key="1">
    <source>
        <dbReference type="SAM" id="SignalP"/>
    </source>
</evidence>
<dbReference type="PROSITE" id="PS51257">
    <property type="entry name" value="PROKAR_LIPOPROTEIN"/>
    <property type="match status" value="1"/>
</dbReference>
<dbReference type="InterPro" id="IPR026341">
    <property type="entry name" value="T9SS_type_B"/>
</dbReference>
<sequence>MRKTLQSFILLLFACSLLGGLPSARASHLLGCDMTYTSLGNNQYRVKFRLYRDCSGITASPFTLSCRNGGCNATATVSAPLVQQGVPLAATPLCPSTPNSCANPSSLYPLYDFTNYEATVTLPPGQWTMSTSQGSRPTIANIVGSPDLYAEAYLDNRSSGTTTVANTSPQFDPQDIPIQYVCVNQRTTFGFSAIEPDGDSLVYALAAPLASCGTPVVYTSYPGANAGGVFIITRSPLCILEIPGLTGGTLFTPTLPIPVATDTTGVCPIKQGVPYFGLNQSARTVTFTPNVYSPATSAADGRNKYQVVVEVTEYRRVNGVRRIVGRVRREAVLIVINCGTNTTPNPVQATNQTPNSNTGTINTADTTQINVYSCNYSRVLVNFTDPDNLRTPSAHQLLTVTLPSNINTDPSYLAAGDVGTFTLSGNGTENPRGVFFFQPSPSQVGRTIRINVRVEDNACPVKGLQNRVIVIKILRGNFASAVAAVGGSTLLGSAAICRGNSLSLQGRVIRPDSVRRLATNTTQAQVYTYQWTASAGGTGLPAVTNVQNIAVKPTVTTRYFLTIAPTLGFAQGACGDTTSILVRVVAPPVARVVTNNAYICPGGTATLQASATTTGSPAGTYTYAFRAANGLATADLTKANPTVNPTVTTRYYVTASGSAPTSCTDTASVLVRVLPGVVANFTTADSVGLNGQRTNRPPVIFTFKDASTVTGLPQGASTTYKWTYERVRDIANNRVSGTETTFGTASATPGPLQLAIAGYYRIRLTTLVSIVNGGVTTTCTPSVKERIVLVPDLQVPNVITPNGDGQNDYFKVSTVSTTNSKIEIFNRWGRKVYEQANYANNWGGDNQPAGVYYYLLTASNGAQTKGWIEVVR</sequence>
<gene>
    <name evidence="2" type="ORF">HBN54_001566</name>
</gene>
<organism evidence="2 3">
    <name type="scientific">Hymenobacter artigasi</name>
    <dbReference type="NCBI Taxonomy" id="2719616"/>
    <lineage>
        <taxon>Bacteria</taxon>
        <taxon>Pseudomonadati</taxon>
        <taxon>Bacteroidota</taxon>
        <taxon>Cytophagia</taxon>
        <taxon>Cytophagales</taxon>
        <taxon>Hymenobacteraceae</taxon>
        <taxon>Hymenobacter</taxon>
    </lineage>
</organism>
<reference evidence="2 3" key="1">
    <citation type="submission" date="2020-03" db="EMBL/GenBank/DDBJ databases">
        <title>Genomic Encyclopedia of Type Strains, Phase IV (KMG-V): Genome sequencing to study the core and pangenomes of soil and plant-associated prokaryotes.</title>
        <authorList>
            <person name="Whitman W."/>
        </authorList>
    </citation>
    <scope>NUCLEOTIDE SEQUENCE [LARGE SCALE GENOMIC DNA]</scope>
    <source>
        <strain evidence="2 3">1B</strain>
    </source>
</reference>
<dbReference type="NCBIfam" id="TIGR04131">
    <property type="entry name" value="Bac_Flav_CTERM"/>
    <property type="match status" value="1"/>
</dbReference>
<proteinExistence type="predicted"/>
<keyword evidence="1" id="KW-0732">Signal</keyword>
<name>A0ABX1HJP8_9BACT</name>
<dbReference type="EMBL" id="JAAVTK010000003">
    <property type="protein sequence ID" value="NKI88973.1"/>
    <property type="molecule type" value="Genomic_DNA"/>
</dbReference>
<dbReference type="Proteomes" id="UP000717634">
    <property type="component" value="Unassembled WGS sequence"/>
</dbReference>
<dbReference type="RefSeq" id="WP_168672607.1">
    <property type="nucleotide sequence ID" value="NZ_JAAVTK010000003.1"/>
</dbReference>
<evidence type="ECO:0000313" key="2">
    <source>
        <dbReference type="EMBL" id="NKI88973.1"/>
    </source>
</evidence>
<protein>
    <submittedName>
        <fullName evidence="2">Gliding motility-associated-like protein</fullName>
    </submittedName>
</protein>
<accession>A0ABX1HJP8</accession>
<evidence type="ECO:0000313" key="3">
    <source>
        <dbReference type="Proteomes" id="UP000717634"/>
    </source>
</evidence>
<feature type="signal peptide" evidence="1">
    <location>
        <begin position="1"/>
        <end position="26"/>
    </location>
</feature>